<evidence type="ECO:0000313" key="2">
    <source>
        <dbReference type="EMBL" id="CAJ0557864.1"/>
    </source>
</evidence>
<name>A0AA36C502_9BILA</name>
<feature type="transmembrane region" description="Helical" evidence="1">
    <location>
        <begin position="66"/>
        <end position="88"/>
    </location>
</feature>
<reference evidence="2" key="1">
    <citation type="submission" date="2023-06" db="EMBL/GenBank/DDBJ databases">
        <authorList>
            <person name="Delattre M."/>
        </authorList>
    </citation>
    <scope>NUCLEOTIDE SEQUENCE</scope>
    <source>
        <strain evidence="2">AF72</strain>
    </source>
</reference>
<dbReference type="Proteomes" id="UP001177023">
    <property type="component" value="Unassembled WGS sequence"/>
</dbReference>
<organism evidence="2 3">
    <name type="scientific">Mesorhabditis spiculigera</name>
    <dbReference type="NCBI Taxonomy" id="96644"/>
    <lineage>
        <taxon>Eukaryota</taxon>
        <taxon>Metazoa</taxon>
        <taxon>Ecdysozoa</taxon>
        <taxon>Nematoda</taxon>
        <taxon>Chromadorea</taxon>
        <taxon>Rhabditida</taxon>
        <taxon>Rhabditina</taxon>
        <taxon>Rhabditomorpha</taxon>
        <taxon>Rhabditoidea</taxon>
        <taxon>Rhabditidae</taxon>
        <taxon>Mesorhabditinae</taxon>
        <taxon>Mesorhabditis</taxon>
    </lineage>
</organism>
<feature type="non-terminal residue" evidence="2">
    <location>
        <position position="186"/>
    </location>
</feature>
<sequence length="186" mass="20469">MYGLSTSRFAEHHQSTKASLRGAILIALPNYLIPSLAWIIGAALLRMDEVAESSEMEMQIRTKPQLAFMRALPGCYIMNAPPIFPPYIMFSGLTPVICGVITAMCAWIPMFPLLAWHSFYILSDQHTLMSAKTRAMHRKSLQVLIIGVAIPLLSVVGPYLAVVVIVLGDFTVSQINAKCLRPGINP</sequence>
<dbReference type="AlphaFoldDB" id="A0AA36C502"/>
<gene>
    <name evidence="2" type="ORF">MSPICULIGERA_LOCUS612</name>
</gene>
<keyword evidence="1" id="KW-0472">Membrane</keyword>
<keyword evidence="3" id="KW-1185">Reference proteome</keyword>
<keyword evidence="1" id="KW-0812">Transmembrane</keyword>
<evidence type="ECO:0000313" key="3">
    <source>
        <dbReference type="Proteomes" id="UP001177023"/>
    </source>
</evidence>
<protein>
    <submittedName>
        <fullName evidence="2">Uncharacterized protein</fullName>
    </submittedName>
</protein>
<comment type="caution">
    <text evidence="2">The sequence shown here is derived from an EMBL/GenBank/DDBJ whole genome shotgun (WGS) entry which is preliminary data.</text>
</comment>
<proteinExistence type="predicted"/>
<feature type="transmembrane region" description="Helical" evidence="1">
    <location>
        <begin position="20"/>
        <end position="45"/>
    </location>
</feature>
<evidence type="ECO:0000256" key="1">
    <source>
        <dbReference type="SAM" id="Phobius"/>
    </source>
</evidence>
<dbReference type="Pfam" id="PF10318">
    <property type="entry name" value="7TM_GPCR_Srh"/>
    <property type="match status" value="1"/>
</dbReference>
<accession>A0AA36C502</accession>
<feature type="transmembrane region" description="Helical" evidence="1">
    <location>
        <begin position="143"/>
        <end position="167"/>
    </location>
</feature>
<keyword evidence="1" id="KW-1133">Transmembrane helix</keyword>
<dbReference type="EMBL" id="CATQJA010000131">
    <property type="protein sequence ID" value="CAJ0557864.1"/>
    <property type="molecule type" value="Genomic_DNA"/>
</dbReference>
<feature type="transmembrane region" description="Helical" evidence="1">
    <location>
        <begin position="94"/>
        <end position="122"/>
    </location>
</feature>
<dbReference type="InterPro" id="IPR019422">
    <property type="entry name" value="7TM_GPCR_serpentine_rcpt_Srh"/>
</dbReference>